<dbReference type="InterPro" id="IPR011701">
    <property type="entry name" value="MFS"/>
</dbReference>
<feature type="transmembrane region" description="Helical" evidence="6">
    <location>
        <begin position="260"/>
        <end position="279"/>
    </location>
</feature>
<dbReference type="Gene3D" id="1.20.1250.20">
    <property type="entry name" value="MFS general substrate transporter like domains"/>
    <property type="match status" value="1"/>
</dbReference>
<feature type="transmembrane region" description="Helical" evidence="6">
    <location>
        <begin position="86"/>
        <end position="105"/>
    </location>
</feature>
<dbReference type="InterPro" id="IPR036259">
    <property type="entry name" value="MFS_trans_sf"/>
</dbReference>
<keyword evidence="9" id="KW-1185">Reference proteome</keyword>
<proteinExistence type="predicted"/>
<gene>
    <name evidence="8" type="ORF">GM920_16950</name>
</gene>
<evidence type="ECO:0000313" key="9">
    <source>
        <dbReference type="Proteomes" id="UP000636110"/>
    </source>
</evidence>
<keyword evidence="2" id="KW-1003">Cell membrane</keyword>
<evidence type="ECO:0000256" key="3">
    <source>
        <dbReference type="ARBA" id="ARBA00022692"/>
    </source>
</evidence>
<sequence length="414" mass="44806">MDETIPSQIAPPFTGYQKLVIALLALLQFTIVLDFMVLAPLGDFLMKSLSITPKGFGLVVSSYAFSAGASGILAAGFADKFDRKKLLLFFYTGFIVGTLCCAMSTTYEMLLGARIVTGLFGGVIGAISMTIITDLFAVHQRGRVMGFVQMALAASQILGIPIGLYLANIWGWHAAFYMIVIVAIGIAITIIFKVKPIDQHLAVQSDKNAFLHLWHAVSNPSYQTGFLATAFLSVGGFMLMPFGSAFLINNINISQAELPMVFMFTGMGSIVMMPLIGKLSDKMDKFLIFSAGSLLAVVMILIYTNLTPIPLWQVVVLNMVLFMGMMSRMIPATTLTMSIPDQKDRGAFMSVNSSLQQVAGGIAALCAGLIVTQETKSSPLQHYNTLGIVVSVLVIFCGFFVYRVNVMVKKKGQA</sequence>
<feature type="transmembrane region" description="Helical" evidence="6">
    <location>
        <begin position="111"/>
        <end position="132"/>
    </location>
</feature>
<dbReference type="PANTHER" id="PTHR43124:SF3">
    <property type="entry name" value="CHLORAMPHENICOL EFFLUX PUMP RV0191"/>
    <property type="match status" value="1"/>
</dbReference>
<evidence type="ECO:0000256" key="2">
    <source>
        <dbReference type="ARBA" id="ARBA00022475"/>
    </source>
</evidence>
<organism evidence="8 9">
    <name type="scientific">Pedobacter gandavensis</name>
    <dbReference type="NCBI Taxonomy" id="2679963"/>
    <lineage>
        <taxon>Bacteria</taxon>
        <taxon>Pseudomonadati</taxon>
        <taxon>Bacteroidota</taxon>
        <taxon>Sphingobacteriia</taxon>
        <taxon>Sphingobacteriales</taxon>
        <taxon>Sphingobacteriaceae</taxon>
        <taxon>Pedobacter</taxon>
    </lineage>
</organism>
<evidence type="ECO:0000259" key="7">
    <source>
        <dbReference type="PROSITE" id="PS50850"/>
    </source>
</evidence>
<dbReference type="PANTHER" id="PTHR43124">
    <property type="entry name" value="PURINE EFFLUX PUMP PBUE"/>
    <property type="match status" value="1"/>
</dbReference>
<feature type="transmembrane region" description="Helical" evidence="6">
    <location>
        <begin position="54"/>
        <end position="74"/>
    </location>
</feature>
<feature type="transmembrane region" description="Helical" evidence="6">
    <location>
        <begin position="172"/>
        <end position="192"/>
    </location>
</feature>
<comment type="caution">
    <text evidence="8">The sequence shown here is derived from an EMBL/GenBank/DDBJ whole genome shotgun (WGS) entry which is preliminary data.</text>
</comment>
<evidence type="ECO:0000256" key="5">
    <source>
        <dbReference type="ARBA" id="ARBA00023136"/>
    </source>
</evidence>
<dbReference type="InterPro" id="IPR020846">
    <property type="entry name" value="MFS_dom"/>
</dbReference>
<dbReference type="CDD" id="cd17324">
    <property type="entry name" value="MFS_NepI_like"/>
    <property type="match status" value="1"/>
</dbReference>
<feature type="transmembrane region" description="Helical" evidence="6">
    <location>
        <begin position="226"/>
        <end position="248"/>
    </location>
</feature>
<feature type="transmembrane region" description="Helical" evidence="6">
    <location>
        <begin position="347"/>
        <end position="371"/>
    </location>
</feature>
<comment type="subcellular location">
    <subcellularLocation>
        <location evidence="1">Cell membrane</location>
        <topology evidence="1">Multi-pass membrane protein</topology>
    </subcellularLocation>
</comment>
<evidence type="ECO:0000256" key="1">
    <source>
        <dbReference type="ARBA" id="ARBA00004651"/>
    </source>
</evidence>
<feature type="transmembrane region" description="Helical" evidence="6">
    <location>
        <begin position="286"/>
        <end position="303"/>
    </location>
</feature>
<evidence type="ECO:0000256" key="4">
    <source>
        <dbReference type="ARBA" id="ARBA00022989"/>
    </source>
</evidence>
<accession>A0ABR6EZA2</accession>
<reference evidence="8 9" key="1">
    <citation type="submission" date="2019-11" db="EMBL/GenBank/DDBJ databases">
        <title>Description of Pedobacter sp. LMG 31462T.</title>
        <authorList>
            <person name="Carlier A."/>
            <person name="Qi S."/>
            <person name="Vandamme P."/>
        </authorList>
    </citation>
    <scope>NUCLEOTIDE SEQUENCE [LARGE SCALE GENOMIC DNA]</scope>
    <source>
        <strain evidence="8 9">LMG 31462</strain>
    </source>
</reference>
<evidence type="ECO:0000313" key="8">
    <source>
        <dbReference type="EMBL" id="MBB2150589.1"/>
    </source>
</evidence>
<name>A0ABR6EZA2_9SPHI</name>
<feature type="transmembrane region" description="Helical" evidence="6">
    <location>
        <begin position="383"/>
        <end position="402"/>
    </location>
</feature>
<dbReference type="PROSITE" id="PS50850">
    <property type="entry name" value="MFS"/>
    <property type="match status" value="1"/>
</dbReference>
<protein>
    <submittedName>
        <fullName evidence="8">MFS transporter</fullName>
    </submittedName>
</protein>
<feature type="transmembrane region" description="Helical" evidence="6">
    <location>
        <begin position="144"/>
        <end position="166"/>
    </location>
</feature>
<keyword evidence="3 6" id="KW-0812">Transmembrane</keyword>
<dbReference type="EMBL" id="WNXC01000006">
    <property type="protein sequence ID" value="MBB2150589.1"/>
    <property type="molecule type" value="Genomic_DNA"/>
</dbReference>
<dbReference type="Proteomes" id="UP000636110">
    <property type="component" value="Unassembled WGS sequence"/>
</dbReference>
<feature type="domain" description="Major facilitator superfamily (MFS) profile" evidence="7">
    <location>
        <begin position="20"/>
        <end position="409"/>
    </location>
</feature>
<keyword evidence="4 6" id="KW-1133">Transmembrane helix</keyword>
<dbReference type="SUPFAM" id="SSF103473">
    <property type="entry name" value="MFS general substrate transporter"/>
    <property type="match status" value="1"/>
</dbReference>
<dbReference type="InterPro" id="IPR050189">
    <property type="entry name" value="MFS_Efflux_Transporters"/>
</dbReference>
<feature type="transmembrane region" description="Helical" evidence="6">
    <location>
        <begin position="20"/>
        <end position="42"/>
    </location>
</feature>
<dbReference type="RefSeq" id="WP_182959671.1">
    <property type="nucleotide sequence ID" value="NZ_WNXC01000006.1"/>
</dbReference>
<evidence type="ECO:0000256" key="6">
    <source>
        <dbReference type="SAM" id="Phobius"/>
    </source>
</evidence>
<keyword evidence="5 6" id="KW-0472">Membrane</keyword>
<dbReference type="Pfam" id="PF07690">
    <property type="entry name" value="MFS_1"/>
    <property type="match status" value="1"/>
</dbReference>
<feature type="transmembrane region" description="Helical" evidence="6">
    <location>
        <begin position="309"/>
        <end position="326"/>
    </location>
</feature>